<dbReference type="CDD" id="cd03443">
    <property type="entry name" value="PaaI_thioesterase"/>
    <property type="match status" value="1"/>
</dbReference>
<dbReference type="RefSeq" id="WP_051684795.1">
    <property type="nucleotide sequence ID" value="NZ_FOIL01000024.1"/>
</dbReference>
<dbReference type="EMBL" id="FOZC01000018">
    <property type="protein sequence ID" value="SFR89856.1"/>
    <property type="molecule type" value="Genomic_DNA"/>
</dbReference>
<dbReference type="Proteomes" id="UP000199820">
    <property type="component" value="Unassembled WGS sequence"/>
</dbReference>
<feature type="domain" description="Thioesterase" evidence="2">
    <location>
        <begin position="56"/>
        <end position="130"/>
    </location>
</feature>
<keyword evidence="1" id="KW-0378">Hydrolase</keyword>
<evidence type="ECO:0000313" key="6">
    <source>
        <dbReference type="Proteomes" id="UP000214760"/>
    </source>
</evidence>
<dbReference type="GO" id="GO:0016289">
    <property type="term" value="F:acyl-CoA hydrolase activity"/>
    <property type="evidence" value="ECO:0007669"/>
    <property type="project" value="TreeGrafter"/>
</dbReference>
<dbReference type="InterPro" id="IPR003736">
    <property type="entry name" value="PAAI_dom"/>
</dbReference>
<dbReference type="InterPro" id="IPR029069">
    <property type="entry name" value="HotDog_dom_sf"/>
</dbReference>
<organism evidence="4 6">
    <name type="scientific">[Clostridium] aminophilum</name>
    <dbReference type="NCBI Taxonomy" id="1526"/>
    <lineage>
        <taxon>Bacteria</taxon>
        <taxon>Bacillati</taxon>
        <taxon>Bacillota</taxon>
        <taxon>Clostridia</taxon>
        <taxon>Lachnospirales</taxon>
        <taxon>Lachnospiraceae</taxon>
    </lineage>
</organism>
<reference evidence="5 6" key="1">
    <citation type="submission" date="2016-10" db="EMBL/GenBank/DDBJ databases">
        <authorList>
            <person name="de Groot N.N."/>
        </authorList>
    </citation>
    <scope>NUCLEOTIDE SEQUENCE [LARGE SCALE GENOMIC DNA]</scope>
    <source>
        <strain evidence="4 6">F</strain>
        <strain evidence="3 5">KH1P1</strain>
    </source>
</reference>
<dbReference type="EMBL" id="FOIL01000024">
    <property type="protein sequence ID" value="SET54765.1"/>
    <property type="molecule type" value="Genomic_DNA"/>
</dbReference>
<dbReference type="STRING" id="1526.SAMN02910262_02509"/>
<name>A0A1I6KF86_9FIRM</name>
<evidence type="ECO:0000313" key="3">
    <source>
        <dbReference type="EMBL" id="SET54765.1"/>
    </source>
</evidence>
<dbReference type="Pfam" id="PF03061">
    <property type="entry name" value="4HBT"/>
    <property type="match status" value="1"/>
</dbReference>
<dbReference type="SUPFAM" id="SSF54637">
    <property type="entry name" value="Thioesterase/thiol ester dehydrase-isomerase"/>
    <property type="match status" value="1"/>
</dbReference>
<evidence type="ECO:0000313" key="4">
    <source>
        <dbReference type="EMBL" id="SFR89856.1"/>
    </source>
</evidence>
<evidence type="ECO:0000259" key="2">
    <source>
        <dbReference type="Pfam" id="PF03061"/>
    </source>
</evidence>
<accession>A0A1I6KF86</accession>
<dbReference type="eggNOG" id="COG2050">
    <property type="taxonomic scope" value="Bacteria"/>
</dbReference>
<dbReference type="Gene3D" id="3.10.129.10">
    <property type="entry name" value="Hotdog Thioesterase"/>
    <property type="match status" value="1"/>
</dbReference>
<sequence length="155" mass="17114">MEEMTQLTDEQLGKIRENRNKDNTFAYEMGFQGVRLSAGHCRGELTVTEHLMNPIGSVHGGCLFTMADSTAGMAASSYGYKVTTMDADFHYLRAGIGVKKLISEAKVLKRGKRAIVVSVDVMDETERVLCTGTFTFMSLGEPYDAVKDVLKSMKK</sequence>
<dbReference type="Proteomes" id="UP000214760">
    <property type="component" value="Unassembled WGS sequence"/>
</dbReference>
<evidence type="ECO:0000313" key="5">
    <source>
        <dbReference type="Proteomes" id="UP000199820"/>
    </source>
</evidence>
<proteinExistence type="predicted"/>
<dbReference type="InterPro" id="IPR052723">
    <property type="entry name" value="Acyl-CoA_thioesterase_PaaI"/>
</dbReference>
<evidence type="ECO:0000256" key="1">
    <source>
        <dbReference type="ARBA" id="ARBA00022801"/>
    </source>
</evidence>
<gene>
    <name evidence="4" type="ORF">SAMN02910262_02509</name>
    <name evidence="3" type="ORF">SAMN04487771_102418</name>
</gene>
<dbReference type="PANTHER" id="PTHR42856:SF1">
    <property type="entry name" value="ACYL-COENZYME A THIOESTERASE PAAI"/>
    <property type="match status" value="1"/>
</dbReference>
<keyword evidence="5" id="KW-1185">Reference proteome</keyword>
<dbReference type="NCBIfam" id="TIGR00369">
    <property type="entry name" value="unchar_dom_1"/>
    <property type="match status" value="1"/>
</dbReference>
<dbReference type="OrthoDB" id="328435at2"/>
<dbReference type="InterPro" id="IPR006683">
    <property type="entry name" value="Thioestr_dom"/>
</dbReference>
<dbReference type="AlphaFoldDB" id="A0A1I6KF86"/>
<protein>
    <submittedName>
        <fullName evidence="4">Acyl-CoA thioesterase</fullName>
    </submittedName>
</protein>
<dbReference type="PANTHER" id="PTHR42856">
    <property type="entry name" value="ACYL-COENZYME A THIOESTERASE PAAI"/>
    <property type="match status" value="1"/>
</dbReference>